<dbReference type="PANTHER" id="PTHR43045:SF1">
    <property type="entry name" value="SHIKIMATE TRANSPORTER"/>
    <property type="match status" value="1"/>
</dbReference>
<feature type="transmembrane region" description="Helical" evidence="8">
    <location>
        <begin position="430"/>
        <end position="448"/>
    </location>
</feature>
<comment type="subcellular location">
    <subcellularLocation>
        <location evidence="1">Cell membrane</location>
        <topology evidence="1">Multi-pass membrane protein</topology>
    </subcellularLocation>
</comment>
<dbReference type="InterPro" id="IPR036259">
    <property type="entry name" value="MFS_trans_sf"/>
</dbReference>
<comment type="caution">
    <text evidence="10">The sequence shown here is derived from an EMBL/GenBank/DDBJ whole genome shotgun (WGS) entry which is preliminary data.</text>
</comment>
<evidence type="ECO:0000256" key="5">
    <source>
        <dbReference type="ARBA" id="ARBA00022989"/>
    </source>
</evidence>
<feature type="transmembrane region" description="Helical" evidence="8">
    <location>
        <begin position="358"/>
        <end position="377"/>
    </location>
</feature>
<evidence type="ECO:0000256" key="3">
    <source>
        <dbReference type="ARBA" id="ARBA00022475"/>
    </source>
</evidence>
<feature type="transmembrane region" description="Helical" evidence="8">
    <location>
        <begin position="162"/>
        <end position="189"/>
    </location>
</feature>
<dbReference type="InterPro" id="IPR020846">
    <property type="entry name" value="MFS_dom"/>
</dbReference>
<keyword evidence="5 8" id="KW-1133">Transmembrane helix</keyword>
<dbReference type="PROSITE" id="PS00217">
    <property type="entry name" value="SUGAR_TRANSPORT_2"/>
    <property type="match status" value="1"/>
</dbReference>
<evidence type="ECO:0000256" key="7">
    <source>
        <dbReference type="SAM" id="MobiDB-lite"/>
    </source>
</evidence>
<reference evidence="10" key="1">
    <citation type="submission" date="2020-07" db="EMBL/GenBank/DDBJ databases">
        <authorList>
            <person name="Pettersson B.M.F."/>
            <person name="Behra P.R.K."/>
            <person name="Ramesh M."/>
            <person name="Das S."/>
            <person name="Dasgupta S."/>
            <person name="Kirsebom L.A."/>
        </authorList>
    </citation>
    <scope>NUCLEOTIDE SEQUENCE</scope>
    <source>
        <strain evidence="10">DSM 44838</strain>
    </source>
</reference>
<feature type="transmembrane region" description="Helical" evidence="8">
    <location>
        <begin position="104"/>
        <end position="124"/>
    </location>
</feature>
<dbReference type="Pfam" id="PF07690">
    <property type="entry name" value="MFS_1"/>
    <property type="match status" value="1"/>
</dbReference>
<dbReference type="SUPFAM" id="SSF103473">
    <property type="entry name" value="MFS general substrate transporter"/>
    <property type="match status" value="1"/>
</dbReference>
<feature type="region of interest" description="Disordered" evidence="7">
    <location>
        <begin position="20"/>
        <end position="55"/>
    </location>
</feature>
<dbReference type="Gene3D" id="1.20.1250.20">
    <property type="entry name" value="MFS general substrate transporter like domains"/>
    <property type="match status" value="2"/>
</dbReference>
<evidence type="ECO:0000259" key="9">
    <source>
        <dbReference type="PROSITE" id="PS50850"/>
    </source>
</evidence>
<keyword evidence="3" id="KW-1003">Cell membrane</keyword>
<dbReference type="AlphaFoldDB" id="A0A9X3C2Y2"/>
<keyword evidence="11" id="KW-1185">Reference proteome</keyword>
<dbReference type="GO" id="GO:0005886">
    <property type="term" value="C:plasma membrane"/>
    <property type="evidence" value="ECO:0007669"/>
    <property type="project" value="UniProtKB-SubCell"/>
</dbReference>
<name>A0A9X3C2Y2_9MYCO</name>
<proteinExistence type="predicted"/>
<keyword evidence="6 8" id="KW-0472">Membrane</keyword>
<feature type="transmembrane region" description="Helical" evidence="8">
    <location>
        <begin position="328"/>
        <end position="349"/>
    </location>
</feature>
<feature type="transmembrane region" description="Helical" evidence="8">
    <location>
        <begin position="454"/>
        <end position="472"/>
    </location>
</feature>
<protein>
    <submittedName>
        <fullName evidence="10">MFS transporter</fullName>
    </submittedName>
</protein>
<sequence length="493" mass="51649">MSQRRWTAHCSIVRTEITSPSIESPNFPLTPKDAAVTDTPSSSSSPTNPPPGVDPVQERRVLVAGTVGSVVEWYDFGLFGAASALVIGPLFFSSDLSPSAATLAAFATFAVGFFARPVGGMLIANFGDKIGRKPALIFTLVLMGASTFLMGCLPTYDEIGLWAPALLVFLRLLQGAGAGAELAGTFTIISETIRPSRRAFGTAVPNGATAIGTALGVVTFLVVALLPGDVFLTWGWRIPFLFSAVILFVAVFIRNKVEEAPEFLAAKERAERKAEKRVPVLALLRGHWRSVLVGFGVMVGHQAMTYITTTFALSYITTTLDMPRSVALTASLTASIVGAVLCACFGLLADRIGVYHRVITFGAAYCMLMAFPMFALLDTRVPVLIGVALVLTYSVSFGAMGGAQGAFLVGLFPPDVRFSGVALCRELSGTLVGGPAPLVAASLVIAAGGSPWPVAMMLAACCAVTLVSLAVARARIRRGTAHVEPSATVARAG</sequence>
<accession>A0A9X3C2Y2</accession>
<dbReference type="PROSITE" id="PS50850">
    <property type="entry name" value="MFS"/>
    <property type="match status" value="1"/>
</dbReference>
<dbReference type="EMBL" id="JACKVK010000012">
    <property type="protein sequence ID" value="MCV7423488.1"/>
    <property type="molecule type" value="Genomic_DNA"/>
</dbReference>
<dbReference type="PANTHER" id="PTHR43045">
    <property type="entry name" value="SHIKIMATE TRANSPORTER"/>
    <property type="match status" value="1"/>
</dbReference>
<evidence type="ECO:0000313" key="11">
    <source>
        <dbReference type="Proteomes" id="UP001141629"/>
    </source>
</evidence>
<dbReference type="InterPro" id="IPR011701">
    <property type="entry name" value="MFS"/>
</dbReference>
<evidence type="ECO:0000256" key="6">
    <source>
        <dbReference type="ARBA" id="ARBA00023136"/>
    </source>
</evidence>
<feature type="domain" description="Major facilitator superfamily (MFS) profile" evidence="9">
    <location>
        <begin position="61"/>
        <end position="477"/>
    </location>
</feature>
<evidence type="ECO:0000256" key="2">
    <source>
        <dbReference type="ARBA" id="ARBA00022448"/>
    </source>
</evidence>
<evidence type="ECO:0000256" key="1">
    <source>
        <dbReference type="ARBA" id="ARBA00004651"/>
    </source>
</evidence>
<feature type="transmembrane region" description="Helical" evidence="8">
    <location>
        <begin position="291"/>
        <end position="316"/>
    </location>
</feature>
<feature type="transmembrane region" description="Helical" evidence="8">
    <location>
        <begin position="73"/>
        <end position="92"/>
    </location>
</feature>
<feature type="transmembrane region" description="Helical" evidence="8">
    <location>
        <begin position="234"/>
        <end position="253"/>
    </location>
</feature>
<evidence type="ECO:0000256" key="8">
    <source>
        <dbReference type="SAM" id="Phobius"/>
    </source>
</evidence>
<dbReference type="Proteomes" id="UP001141629">
    <property type="component" value="Unassembled WGS sequence"/>
</dbReference>
<feature type="transmembrane region" description="Helical" evidence="8">
    <location>
        <begin position="210"/>
        <end position="228"/>
    </location>
</feature>
<feature type="transmembrane region" description="Helical" evidence="8">
    <location>
        <begin position="383"/>
        <end position="409"/>
    </location>
</feature>
<feature type="transmembrane region" description="Helical" evidence="8">
    <location>
        <begin position="136"/>
        <end position="156"/>
    </location>
</feature>
<keyword evidence="4 8" id="KW-0812">Transmembrane</keyword>
<keyword evidence="2" id="KW-0813">Transport</keyword>
<evidence type="ECO:0000313" key="10">
    <source>
        <dbReference type="EMBL" id="MCV7423488.1"/>
    </source>
</evidence>
<organism evidence="10 11">
    <name type="scientific">Mycobacterium yunnanensis</name>
    <dbReference type="NCBI Taxonomy" id="368477"/>
    <lineage>
        <taxon>Bacteria</taxon>
        <taxon>Bacillati</taxon>
        <taxon>Actinomycetota</taxon>
        <taxon>Actinomycetes</taxon>
        <taxon>Mycobacteriales</taxon>
        <taxon>Mycobacteriaceae</taxon>
        <taxon>Mycobacterium</taxon>
    </lineage>
</organism>
<evidence type="ECO:0000256" key="4">
    <source>
        <dbReference type="ARBA" id="ARBA00022692"/>
    </source>
</evidence>
<reference evidence="10" key="2">
    <citation type="journal article" date="2022" name="BMC Genomics">
        <title>Comparative genome analysis of mycobacteria focusing on tRNA and non-coding RNA.</title>
        <authorList>
            <person name="Behra P.R.K."/>
            <person name="Pettersson B.M.F."/>
            <person name="Ramesh M."/>
            <person name="Das S."/>
            <person name="Dasgupta S."/>
            <person name="Kirsebom L.A."/>
        </authorList>
    </citation>
    <scope>NUCLEOTIDE SEQUENCE</scope>
    <source>
        <strain evidence="10">DSM 44838</strain>
    </source>
</reference>
<dbReference type="InterPro" id="IPR005829">
    <property type="entry name" value="Sugar_transporter_CS"/>
</dbReference>
<dbReference type="GO" id="GO:0022857">
    <property type="term" value="F:transmembrane transporter activity"/>
    <property type="evidence" value="ECO:0007669"/>
    <property type="project" value="InterPro"/>
</dbReference>
<gene>
    <name evidence="10" type="ORF">H7K45_23310</name>
</gene>